<feature type="domain" description="Cell envelope-related transcriptional attenuator" evidence="4">
    <location>
        <begin position="390"/>
        <end position="570"/>
    </location>
</feature>
<accession>A0ABY8PX61</accession>
<evidence type="ECO:0000259" key="4">
    <source>
        <dbReference type="Pfam" id="PF03816"/>
    </source>
</evidence>
<keyword evidence="3" id="KW-0472">Membrane</keyword>
<dbReference type="Gene3D" id="3.40.630.190">
    <property type="entry name" value="LCP protein"/>
    <property type="match status" value="1"/>
</dbReference>
<keyword evidence="3" id="KW-0812">Transmembrane</keyword>
<feature type="region of interest" description="Disordered" evidence="2">
    <location>
        <begin position="647"/>
        <end position="695"/>
    </location>
</feature>
<proteinExistence type="inferred from homology"/>
<protein>
    <submittedName>
        <fullName evidence="5">LCP family protein</fullName>
    </submittedName>
</protein>
<dbReference type="Pfam" id="PF03816">
    <property type="entry name" value="LytR_cpsA_psr"/>
    <property type="match status" value="1"/>
</dbReference>
<feature type="transmembrane region" description="Helical" evidence="3">
    <location>
        <begin position="304"/>
        <end position="323"/>
    </location>
</feature>
<evidence type="ECO:0000256" key="1">
    <source>
        <dbReference type="ARBA" id="ARBA00006068"/>
    </source>
</evidence>
<organism evidence="5 6">
    <name type="scientific">Tessaracoccus lacteus</name>
    <dbReference type="NCBI Taxonomy" id="3041766"/>
    <lineage>
        <taxon>Bacteria</taxon>
        <taxon>Bacillati</taxon>
        <taxon>Actinomycetota</taxon>
        <taxon>Actinomycetes</taxon>
        <taxon>Propionibacteriales</taxon>
        <taxon>Propionibacteriaceae</taxon>
        <taxon>Tessaracoccus</taxon>
    </lineage>
</organism>
<evidence type="ECO:0000256" key="3">
    <source>
        <dbReference type="SAM" id="Phobius"/>
    </source>
</evidence>
<feature type="compositionally biased region" description="Low complexity" evidence="2">
    <location>
        <begin position="649"/>
        <end position="676"/>
    </location>
</feature>
<feature type="transmembrane region" description="Helical" evidence="3">
    <location>
        <begin position="231"/>
        <end position="250"/>
    </location>
</feature>
<keyword evidence="3" id="KW-1133">Transmembrane helix</keyword>
<dbReference type="InterPro" id="IPR004474">
    <property type="entry name" value="LytR_CpsA_psr"/>
</dbReference>
<reference evidence="5 6" key="1">
    <citation type="journal article" date="2008" name="Int. J. Syst. Evol. Microbiol.">
        <title>Tessaracoccus flavescens sp. nov., isolated from marine sediment.</title>
        <authorList>
            <person name="Lee D.W."/>
            <person name="Lee S.D."/>
        </authorList>
    </citation>
    <scope>NUCLEOTIDE SEQUENCE [LARGE SCALE GENOMIC DNA]</scope>
    <source>
        <strain evidence="5 6">T21</strain>
    </source>
</reference>
<sequence length="695" mass="72724">MSEDHQRPRRGLPPDAPIPAEASDPATGRADGSSAPAPDAPTGGPADDSSPSPADQPPVLDLADSWFRAESRRPGDPANGSHTPGRAASSAGPDAPDPDLTPTRGIPLGRHTAADAWAAHASPADTTHDEPDPPVGPTIPSDVEADAEVAQGEAIVEEQAEERPVDVAALIAATDAADLPTPDTTWLAPEHAVPVEDDGRRSLRASILLTLASLVLPGSGLLGARRTWLKVLGGTVALLMIVVAIVGGWYALNNQVALAKFAASSSGLTFLSFALAAFAVVWVGLIATTHIVTRPAGTRGGRKILGAVVVTALAFTASAPSAVGARYARDAYLLVNQVLPDASDVKATNRPTLATQEADPWAGIERVNVLLLGADGDASRADRIDDYGIRTDTIMVASIDTATGDTTLIQIPRNVQYTPFPEGSEMASVFPDGFRGTPESDFWVNGIWETVEKQYPDLLGDATYPGAEGLKQGVEGITGLKMDYFVMLNIDGLKELIDAMGGVTVNINQELAIGGSHEPYREPSGYLTPGPNQKLGGYKAMWYARSRFNTDDYNRMARQSCLVDAIIAQANPQTLLTSFEPIAAASADLLTTDIPQQDLSAFIDLAFRVKDATVSRLVFTNGKNGYSYANPDFDAMQAAVKKAITPKETASAKPSATSSATATKSKTSTATKTSTSNGEGAETVADACAYTGDAE</sequence>
<dbReference type="InterPro" id="IPR050922">
    <property type="entry name" value="LytR/CpsA/Psr_CW_biosynth"/>
</dbReference>
<evidence type="ECO:0000256" key="2">
    <source>
        <dbReference type="SAM" id="MobiDB-lite"/>
    </source>
</evidence>
<evidence type="ECO:0000313" key="6">
    <source>
        <dbReference type="Proteomes" id="UP001244136"/>
    </source>
</evidence>
<gene>
    <name evidence="5" type="ORF">QH948_12800</name>
</gene>
<keyword evidence="6" id="KW-1185">Reference proteome</keyword>
<feature type="region of interest" description="Disordered" evidence="2">
    <location>
        <begin position="1"/>
        <end position="141"/>
    </location>
</feature>
<feature type="compositionally biased region" description="Low complexity" evidence="2">
    <location>
        <begin position="30"/>
        <end position="53"/>
    </location>
</feature>
<name>A0ABY8PX61_9ACTN</name>
<dbReference type="PANTHER" id="PTHR33392:SF6">
    <property type="entry name" value="POLYISOPRENYL-TEICHOIC ACID--PEPTIDOGLYCAN TEICHOIC ACID TRANSFERASE TAGU"/>
    <property type="match status" value="1"/>
</dbReference>
<feature type="transmembrane region" description="Helical" evidence="3">
    <location>
        <begin position="270"/>
        <end position="292"/>
    </location>
</feature>
<dbReference type="PANTHER" id="PTHR33392">
    <property type="entry name" value="POLYISOPRENYL-TEICHOIC ACID--PEPTIDOGLYCAN TEICHOIC ACID TRANSFERASE TAGU"/>
    <property type="match status" value="1"/>
</dbReference>
<dbReference type="RefSeq" id="WP_281144730.1">
    <property type="nucleotide sequence ID" value="NZ_CP123967.1"/>
</dbReference>
<evidence type="ECO:0000313" key="5">
    <source>
        <dbReference type="EMBL" id="WGT46988.1"/>
    </source>
</evidence>
<dbReference type="Proteomes" id="UP001244136">
    <property type="component" value="Chromosome"/>
</dbReference>
<comment type="similarity">
    <text evidence="1">Belongs to the LytR/CpsA/Psr (LCP) family.</text>
</comment>
<dbReference type="EMBL" id="CP123967">
    <property type="protein sequence ID" value="WGT46988.1"/>
    <property type="molecule type" value="Genomic_DNA"/>
</dbReference>
<dbReference type="NCBIfam" id="TIGR00350">
    <property type="entry name" value="lytR_cpsA_psr"/>
    <property type="match status" value="1"/>
</dbReference>
<feature type="compositionally biased region" description="Low complexity" evidence="2">
    <location>
        <begin position="84"/>
        <end position="94"/>
    </location>
</feature>
<feature type="compositionally biased region" description="Low complexity" evidence="2">
    <location>
        <begin position="114"/>
        <end position="124"/>
    </location>
</feature>